<keyword evidence="2" id="KW-0805">Transcription regulation</keyword>
<dbReference type="InterPro" id="IPR013324">
    <property type="entry name" value="RNA_pol_sigma_r3/r4-like"/>
</dbReference>
<accession>A0A243RA31</accession>
<keyword evidence="7" id="KW-1185">Reference proteome</keyword>
<dbReference type="Pfam" id="PF08281">
    <property type="entry name" value="Sigma70_r4_2"/>
    <property type="match status" value="1"/>
</dbReference>
<sequence length="115" mass="13061">MAKAWATLKQEVAVRLEIQSRSLALVDTAAFARVRQETRARLETLESSPGLYAAIARLPERHYDVIVLHYVLGIPQRRIARLMGIDCGTVRSHLRGARRRPARELGIVWSTDEEE</sequence>
<dbReference type="Proteomes" id="UP000195105">
    <property type="component" value="Unassembled WGS sequence"/>
</dbReference>
<dbReference type="InterPro" id="IPR036388">
    <property type="entry name" value="WH-like_DNA-bd_sf"/>
</dbReference>
<dbReference type="InterPro" id="IPR013249">
    <property type="entry name" value="RNA_pol_sigma70_r4_t2"/>
</dbReference>
<dbReference type="Gene3D" id="1.10.10.10">
    <property type="entry name" value="Winged helix-like DNA-binding domain superfamily/Winged helix DNA-binding domain"/>
    <property type="match status" value="1"/>
</dbReference>
<dbReference type="EMBL" id="NGFN01000453">
    <property type="protein sequence ID" value="OUC91499.1"/>
    <property type="molecule type" value="Genomic_DNA"/>
</dbReference>
<keyword evidence="3" id="KW-0731">Sigma factor</keyword>
<name>A0A243RA31_9ACTN</name>
<proteinExistence type="inferred from homology"/>
<dbReference type="GO" id="GO:0006352">
    <property type="term" value="P:DNA-templated transcription initiation"/>
    <property type="evidence" value="ECO:0007669"/>
    <property type="project" value="InterPro"/>
</dbReference>
<dbReference type="GO" id="GO:0003677">
    <property type="term" value="F:DNA binding"/>
    <property type="evidence" value="ECO:0007669"/>
    <property type="project" value="InterPro"/>
</dbReference>
<dbReference type="RefSeq" id="WP_086605545.1">
    <property type="nucleotide sequence ID" value="NZ_NGFN01000453.1"/>
</dbReference>
<feature type="domain" description="RNA polymerase sigma factor 70 region 4 type 2" evidence="5">
    <location>
        <begin position="51"/>
        <end position="100"/>
    </location>
</feature>
<protein>
    <recommendedName>
        <fullName evidence="5">RNA polymerase sigma factor 70 region 4 type 2 domain-containing protein</fullName>
    </recommendedName>
</protein>
<evidence type="ECO:0000313" key="7">
    <source>
        <dbReference type="Proteomes" id="UP000195105"/>
    </source>
</evidence>
<comment type="caution">
    <text evidence="6">The sequence shown here is derived from an EMBL/GenBank/DDBJ whole genome shotgun (WGS) entry which is preliminary data.</text>
</comment>
<evidence type="ECO:0000256" key="4">
    <source>
        <dbReference type="ARBA" id="ARBA00023163"/>
    </source>
</evidence>
<dbReference type="SUPFAM" id="SSF88659">
    <property type="entry name" value="Sigma3 and sigma4 domains of RNA polymerase sigma factors"/>
    <property type="match status" value="1"/>
</dbReference>
<evidence type="ECO:0000313" key="6">
    <source>
        <dbReference type="EMBL" id="OUC91499.1"/>
    </source>
</evidence>
<evidence type="ECO:0000259" key="5">
    <source>
        <dbReference type="Pfam" id="PF08281"/>
    </source>
</evidence>
<comment type="similarity">
    <text evidence="1">Belongs to the sigma-70 factor family. ECF subfamily.</text>
</comment>
<keyword evidence="4" id="KW-0804">Transcription</keyword>
<dbReference type="AlphaFoldDB" id="A0A243RA31"/>
<reference evidence="6 7" key="1">
    <citation type="submission" date="2017-05" db="EMBL/GenBank/DDBJ databases">
        <title>Biotechnological potential of actinobacteria isolated from South African environments.</title>
        <authorList>
            <person name="Le Roes-Hill M."/>
            <person name="Prins A."/>
            <person name="Durrell K.A."/>
        </authorList>
    </citation>
    <scope>NUCLEOTIDE SEQUENCE [LARGE SCALE GENOMIC DNA]</scope>
    <source>
        <strain evidence="6 7">HMC13</strain>
    </source>
</reference>
<evidence type="ECO:0000256" key="2">
    <source>
        <dbReference type="ARBA" id="ARBA00023015"/>
    </source>
</evidence>
<dbReference type="GO" id="GO:0016987">
    <property type="term" value="F:sigma factor activity"/>
    <property type="evidence" value="ECO:0007669"/>
    <property type="project" value="UniProtKB-KW"/>
</dbReference>
<evidence type="ECO:0000256" key="1">
    <source>
        <dbReference type="ARBA" id="ARBA00010641"/>
    </source>
</evidence>
<evidence type="ECO:0000256" key="3">
    <source>
        <dbReference type="ARBA" id="ARBA00023082"/>
    </source>
</evidence>
<organism evidence="6 7">
    <name type="scientific">Streptomyces swartbergensis</name>
    <dbReference type="NCBI Taxonomy" id="487165"/>
    <lineage>
        <taxon>Bacteria</taxon>
        <taxon>Bacillati</taxon>
        <taxon>Actinomycetota</taxon>
        <taxon>Actinomycetes</taxon>
        <taxon>Kitasatosporales</taxon>
        <taxon>Streptomycetaceae</taxon>
        <taxon>Streptomyces</taxon>
    </lineage>
</organism>
<gene>
    <name evidence="6" type="ORF">CA983_39530</name>
</gene>